<protein>
    <submittedName>
        <fullName evidence="2">Predicted protein</fullName>
    </submittedName>
</protein>
<name>F2DHB2_HORVV</name>
<organism evidence="2">
    <name type="scientific">Hordeum vulgare subsp. vulgare</name>
    <name type="common">Domesticated barley</name>
    <dbReference type="NCBI Taxonomy" id="112509"/>
    <lineage>
        <taxon>Eukaryota</taxon>
        <taxon>Viridiplantae</taxon>
        <taxon>Streptophyta</taxon>
        <taxon>Embryophyta</taxon>
        <taxon>Tracheophyta</taxon>
        <taxon>Spermatophyta</taxon>
        <taxon>Magnoliopsida</taxon>
        <taxon>Liliopsida</taxon>
        <taxon>Poales</taxon>
        <taxon>Poaceae</taxon>
        <taxon>BOP clade</taxon>
        <taxon>Pooideae</taxon>
        <taxon>Triticodae</taxon>
        <taxon>Triticeae</taxon>
        <taxon>Hordeinae</taxon>
        <taxon>Hordeum</taxon>
    </lineage>
</organism>
<dbReference type="AlphaFoldDB" id="F2DHB2"/>
<feature type="transmembrane region" description="Helical" evidence="1">
    <location>
        <begin position="20"/>
        <end position="44"/>
    </location>
</feature>
<proteinExistence type="evidence at transcript level"/>
<dbReference type="EMBL" id="AK363279">
    <property type="protein sequence ID" value="BAJ94483.1"/>
    <property type="molecule type" value="mRNA"/>
</dbReference>
<evidence type="ECO:0000313" key="2">
    <source>
        <dbReference type="EMBL" id="BAJ94483.1"/>
    </source>
</evidence>
<reference evidence="2" key="1">
    <citation type="journal article" date="2011" name="Plant Physiol.">
        <title>Comprehensive sequence analysis of 24,783 barley full-length cDNAs derived from 12 clone libraries.</title>
        <authorList>
            <person name="Matsumoto T."/>
            <person name="Tanaka T."/>
            <person name="Sakai H."/>
            <person name="Amano N."/>
            <person name="Kanamori H."/>
            <person name="Kurita K."/>
            <person name="Kikuta A."/>
            <person name="Kamiya K."/>
            <person name="Yamamoto M."/>
            <person name="Ikawa H."/>
            <person name="Fujii N."/>
            <person name="Hori K."/>
            <person name="Itoh T."/>
            <person name="Sato K."/>
        </authorList>
    </citation>
    <scope>NUCLEOTIDE SEQUENCE</scope>
    <source>
        <tissue evidence="2">Shoot and root</tissue>
    </source>
</reference>
<evidence type="ECO:0000256" key="1">
    <source>
        <dbReference type="SAM" id="Phobius"/>
    </source>
</evidence>
<keyword evidence="1" id="KW-1133">Transmembrane helix</keyword>
<sequence>MLTLTFLPFEQLVMLAQSPLIYIGILCCEFELLCAICCSAILSLR</sequence>
<keyword evidence="1" id="KW-0472">Membrane</keyword>
<accession>F2DHB2</accession>
<keyword evidence="1" id="KW-0812">Transmembrane</keyword>